<keyword evidence="1" id="KW-0812">Transmembrane</keyword>
<gene>
    <name evidence="3" type="ORF">WOA13_02300</name>
</gene>
<keyword evidence="1" id="KW-1133">Transmembrane helix</keyword>
<evidence type="ECO:0000259" key="2">
    <source>
        <dbReference type="Pfam" id="PF13240"/>
    </source>
</evidence>
<feature type="transmembrane region" description="Helical" evidence="1">
    <location>
        <begin position="114"/>
        <end position="138"/>
    </location>
</feature>
<organism evidence="3 4">
    <name type="scientific">Methanococcoides cohabitans</name>
    <dbReference type="NCBI Taxonomy" id="3136559"/>
    <lineage>
        <taxon>Archaea</taxon>
        <taxon>Methanobacteriati</taxon>
        <taxon>Methanobacteriota</taxon>
        <taxon>Stenosarchaea group</taxon>
        <taxon>Methanomicrobia</taxon>
        <taxon>Methanosarcinales</taxon>
        <taxon>Methanosarcinaceae</taxon>
        <taxon>Methanococcoides</taxon>
    </lineage>
</organism>
<keyword evidence="4" id="KW-1185">Reference proteome</keyword>
<evidence type="ECO:0000256" key="1">
    <source>
        <dbReference type="SAM" id="Phobius"/>
    </source>
</evidence>
<protein>
    <submittedName>
        <fullName evidence="3">Zinc-ribbon domain-containing protein</fullName>
    </submittedName>
</protein>
<dbReference type="RefSeq" id="WP_342126381.1">
    <property type="nucleotide sequence ID" value="NZ_JBCAUS010000002.1"/>
</dbReference>
<keyword evidence="1" id="KW-0472">Membrane</keyword>
<dbReference type="EMBL" id="JBCAUS010000002">
    <property type="protein sequence ID" value="MEL4304672.1"/>
    <property type="molecule type" value="Genomic_DNA"/>
</dbReference>
<sequence length="141" mass="15315">MAKAMKFCSNCGAEIDENAVICPKCEVPDDTQYPASRSAKNPGLAAVLSVLFSGLGQVYNGELVKGIAILLGTVVGWFVFIMPGLIICAYGVYDAYTTSKKMNSAEIPLKKAKFSDYILFILAFLILIGVFTAILLWMELM</sequence>
<evidence type="ECO:0000313" key="4">
    <source>
        <dbReference type="Proteomes" id="UP001396646"/>
    </source>
</evidence>
<feature type="domain" description="Zinc-ribbon" evidence="2">
    <location>
        <begin position="7"/>
        <end position="25"/>
    </location>
</feature>
<proteinExistence type="predicted"/>
<dbReference type="Pfam" id="PF13240">
    <property type="entry name" value="Zn_Ribbon_1"/>
    <property type="match status" value="1"/>
</dbReference>
<comment type="caution">
    <text evidence="3">The sequence shown here is derived from an EMBL/GenBank/DDBJ whole genome shotgun (WGS) entry which is preliminary data.</text>
</comment>
<dbReference type="Proteomes" id="UP001396646">
    <property type="component" value="Unassembled WGS sequence"/>
</dbReference>
<accession>A0ABU9KQV4</accession>
<dbReference type="InterPro" id="IPR026870">
    <property type="entry name" value="Zinc_ribbon_dom"/>
</dbReference>
<reference evidence="3 4" key="1">
    <citation type="submission" date="2024-04" db="EMBL/GenBank/DDBJ databases">
        <title>Methanococcoides sp. LMO-2.</title>
        <authorList>
            <person name="Liang L."/>
        </authorList>
    </citation>
    <scope>NUCLEOTIDE SEQUENCE [LARGE SCALE GENOMIC DNA]</scope>
    <source>
        <strain evidence="3 4">LMO-2</strain>
    </source>
</reference>
<feature type="transmembrane region" description="Helical" evidence="1">
    <location>
        <begin position="43"/>
        <end position="60"/>
    </location>
</feature>
<name>A0ABU9KQV4_9EURY</name>
<feature type="transmembrane region" description="Helical" evidence="1">
    <location>
        <begin position="66"/>
        <end position="93"/>
    </location>
</feature>
<evidence type="ECO:0000313" key="3">
    <source>
        <dbReference type="EMBL" id="MEL4304672.1"/>
    </source>
</evidence>